<evidence type="ECO:0000313" key="2">
    <source>
        <dbReference type="Proteomes" id="UP001157502"/>
    </source>
</evidence>
<organism evidence="1 2">
    <name type="scientific">Dallia pectoralis</name>
    <name type="common">Alaska blackfish</name>
    <dbReference type="NCBI Taxonomy" id="75939"/>
    <lineage>
        <taxon>Eukaryota</taxon>
        <taxon>Metazoa</taxon>
        <taxon>Chordata</taxon>
        <taxon>Craniata</taxon>
        <taxon>Vertebrata</taxon>
        <taxon>Euteleostomi</taxon>
        <taxon>Actinopterygii</taxon>
        <taxon>Neopterygii</taxon>
        <taxon>Teleostei</taxon>
        <taxon>Protacanthopterygii</taxon>
        <taxon>Esociformes</taxon>
        <taxon>Umbridae</taxon>
        <taxon>Dallia</taxon>
    </lineage>
</organism>
<name>A0ACC2FLG9_DALPE</name>
<feature type="non-terminal residue" evidence="1">
    <location>
        <position position="58"/>
    </location>
</feature>
<keyword evidence="2" id="KW-1185">Reference proteome</keyword>
<evidence type="ECO:0000313" key="1">
    <source>
        <dbReference type="EMBL" id="KAJ7992273.1"/>
    </source>
</evidence>
<accession>A0ACC2FLG9</accession>
<gene>
    <name evidence="1" type="ORF">DPEC_G00276810</name>
</gene>
<dbReference type="Proteomes" id="UP001157502">
    <property type="component" value="Chromosome 25"/>
</dbReference>
<reference evidence="1" key="1">
    <citation type="submission" date="2021-05" db="EMBL/GenBank/DDBJ databases">
        <authorList>
            <person name="Pan Q."/>
            <person name="Jouanno E."/>
            <person name="Zahm M."/>
            <person name="Klopp C."/>
            <person name="Cabau C."/>
            <person name="Louis A."/>
            <person name="Berthelot C."/>
            <person name="Parey E."/>
            <person name="Roest Crollius H."/>
            <person name="Montfort J."/>
            <person name="Robinson-Rechavi M."/>
            <person name="Bouchez O."/>
            <person name="Lampietro C."/>
            <person name="Lopez Roques C."/>
            <person name="Donnadieu C."/>
            <person name="Postlethwait J."/>
            <person name="Bobe J."/>
            <person name="Dillon D."/>
            <person name="Chandos A."/>
            <person name="von Hippel F."/>
            <person name="Guiguen Y."/>
        </authorList>
    </citation>
    <scope>NUCLEOTIDE SEQUENCE</scope>
    <source>
        <strain evidence="1">YG-Jan2019</strain>
    </source>
</reference>
<sequence length="58" mass="6326">MNSAGVMEVMTPVDQEEKCGRLYREATPPLTCALHSAQEQDLSVLCQTNTPMLTSEVA</sequence>
<proteinExistence type="predicted"/>
<dbReference type="EMBL" id="CM055752">
    <property type="protein sequence ID" value="KAJ7992273.1"/>
    <property type="molecule type" value="Genomic_DNA"/>
</dbReference>
<comment type="caution">
    <text evidence="1">The sequence shown here is derived from an EMBL/GenBank/DDBJ whole genome shotgun (WGS) entry which is preliminary data.</text>
</comment>
<protein>
    <submittedName>
        <fullName evidence="1">Uncharacterized protein</fullName>
    </submittedName>
</protein>